<proteinExistence type="predicted"/>
<dbReference type="AlphaFoldDB" id="A0A8J3G6E0"/>
<dbReference type="PANTHER" id="PTHR39419:SF1">
    <property type="entry name" value="SLL0814 PROTEIN"/>
    <property type="match status" value="1"/>
</dbReference>
<comment type="caution">
    <text evidence="2">The sequence shown here is derived from an EMBL/GenBank/DDBJ whole genome shotgun (WGS) entry which is preliminary data.</text>
</comment>
<keyword evidence="1" id="KW-0812">Transmembrane</keyword>
<feature type="transmembrane region" description="Helical" evidence="1">
    <location>
        <begin position="178"/>
        <end position="197"/>
    </location>
</feature>
<name>A0A8J3G6E0_9BACT</name>
<dbReference type="RefSeq" id="WP_189584465.1">
    <property type="nucleotide sequence ID" value="NZ_BMYF01000020.1"/>
</dbReference>
<keyword evidence="3" id="KW-1185">Reference proteome</keyword>
<feature type="transmembrane region" description="Helical" evidence="1">
    <location>
        <begin position="141"/>
        <end position="158"/>
    </location>
</feature>
<dbReference type="EMBL" id="BMYF01000020">
    <property type="protein sequence ID" value="GHB47062.1"/>
    <property type="molecule type" value="Genomic_DNA"/>
</dbReference>
<organism evidence="2 3">
    <name type="scientific">Mongoliitalea lutea</name>
    <dbReference type="NCBI Taxonomy" id="849756"/>
    <lineage>
        <taxon>Bacteria</taxon>
        <taxon>Pseudomonadati</taxon>
        <taxon>Bacteroidota</taxon>
        <taxon>Cytophagia</taxon>
        <taxon>Cytophagales</taxon>
        <taxon>Cyclobacteriaceae</taxon>
        <taxon>Mongoliitalea</taxon>
    </lineage>
</organism>
<feature type="transmembrane region" description="Helical" evidence="1">
    <location>
        <begin position="204"/>
        <end position="223"/>
    </location>
</feature>
<evidence type="ECO:0008006" key="4">
    <source>
        <dbReference type="Google" id="ProtNLM"/>
    </source>
</evidence>
<feature type="transmembrane region" description="Helical" evidence="1">
    <location>
        <begin position="21"/>
        <end position="40"/>
    </location>
</feature>
<feature type="transmembrane region" description="Helical" evidence="1">
    <location>
        <begin position="72"/>
        <end position="91"/>
    </location>
</feature>
<keyword evidence="1" id="KW-0472">Membrane</keyword>
<sequence>MSTSTLTDKLTMLDTIRQRQSLVKLVLSIVYIVGIVGMSIPAVRPIFQALTPLHLLFSLGILLLFHSDWSKAFIGFAVAAFGIGFLSEVSGVHTGFPFGNYIYGPVLGLKLWEVPLMIGVNWFLLIYTSGELLRRVISNKILASLAGALVMTGIDYLIEPVAIALDFWTWEGGIIPLSNYLGWIGVSFLIQLIYHYAPFKKDNALASYLLVHLIIFFAVLNFIL</sequence>
<dbReference type="PANTHER" id="PTHR39419">
    <property type="entry name" value="SLL0814 PROTEIN"/>
    <property type="match status" value="1"/>
</dbReference>
<accession>A0A8J3G6E0</accession>
<feature type="transmembrane region" description="Helical" evidence="1">
    <location>
        <begin position="46"/>
        <end position="65"/>
    </location>
</feature>
<evidence type="ECO:0000313" key="3">
    <source>
        <dbReference type="Proteomes" id="UP000642809"/>
    </source>
</evidence>
<dbReference type="Pfam" id="PF04240">
    <property type="entry name" value="Caroten_synth"/>
    <property type="match status" value="1"/>
</dbReference>
<dbReference type="Proteomes" id="UP000642809">
    <property type="component" value="Unassembled WGS sequence"/>
</dbReference>
<keyword evidence="1" id="KW-1133">Transmembrane helix</keyword>
<protein>
    <recommendedName>
        <fullName evidence="4">Carotenoid biosynthesis protein</fullName>
    </recommendedName>
</protein>
<reference evidence="2" key="1">
    <citation type="journal article" date="2014" name="Int. J. Syst. Evol. Microbiol.">
        <title>Complete genome sequence of Corynebacterium casei LMG S-19264T (=DSM 44701T), isolated from a smear-ripened cheese.</title>
        <authorList>
            <consortium name="US DOE Joint Genome Institute (JGI-PGF)"/>
            <person name="Walter F."/>
            <person name="Albersmeier A."/>
            <person name="Kalinowski J."/>
            <person name="Ruckert C."/>
        </authorList>
    </citation>
    <scope>NUCLEOTIDE SEQUENCE</scope>
    <source>
        <strain evidence="2">KCTC 23224</strain>
    </source>
</reference>
<dbReference type="InterPro" id="IPR007354">
    <property type="entry name" value="CruF-like"/>
</dbReference>
<gene>
    <name evidence="2" type="ORF">GCM10008106_29970</name>
</gene>
<feature type="transmembrane region" description="Helical" evidence="1">
    <location>
        <begin position="111"/>
        <end position="129"/>
    </location>
</feature>
<evidence type="ECO:0000313" key="2">
    <source>
        <dbReference type="EMBL" id="GHB47062.1"/>
    </source>
</evidence>
<reference evidence="2" key="2">
    <citation type="submission" date="2020-09" db="EMBL/GenBank/DDBJ databases">
        <authorList>
            <person name="Sun Q."/>
            <person name="Kim S."/>
        </authorList>
    </citation>
    <scope>NUCLEOTIDE SEQUENCE</scope>
    <source>
        <strain evidence="2">KCTC 23224</strain>
    </source>
</reference>
<evidence type="ECO:0000256" key="1">
    <source>
        <dbReference type="SAM" id="Phobius"/>
    </source>
</evidence>